<dbReference type="Proteomes" id="UP000017819">
    <property type="component" value="Unassembled WGS sequence"/>
</dbReference>
<keyword evidence="3" id="KW-0378">Hydrolase</keyword>
<dbReference type="Gene3D" id="3.10.20.580">
    <property type="match status" value="1"/>
</dbReference>
<dbReference type="InterPro" id="IPR001279">
    <property type="entry name" value="Metallo-B-lactamas"/>
</dbReference>
<keyword evidence="2" id="KW-0479">Metal-binding</keyword>
<comment type="caution">
    <text evidence="8">The sequence shown here is derived from an EMBL/GenBank/DDBJ whole genome shotgun (WGS) entry which is preliminary data.</text>
</comment>
<proteinExistence type="predicted"/>
<keyword evidence="6" id="KW-0694">RNA-binding</keyword>
<protein>
    <submittedName>
        <fullName evidence="8">Metallo-beta-lactamase family protein, RNA-specific</fullName>
    </submittedName>
</protein>
<dbReference type="CDD" id="cd07714">
    <property type="entry name" value="RNaseJ_MBL-fold"/>
    <property type="match status" value="1"/>
</dbReference>
<reference evidence="8 9" key="1">
    <citation type="journal article" date="2014" name="Genome Announc.">
        <title>Draft Genome Sequence of Lutibaculum baratangense Strain AMV1T, Isolated from a Mud Volcano in Andamans, India.</title>
        <authorList>
            <person name="Singh A."/>
            <person name="Sreenivas A."/>
            <person name="Sathyanarayana Reddy G."/>
            <person name="Pinnaka A.K."/>
            <person name="Shivaji S."/>
        </authorList>
    </citation>
    <scope>NUCLEOTIDE SEQUENCE [LARGE SCALE GENOMIC DNA]</scope>
    <source>
        <strain evidence="8 9">AMV1</strain>
    </source>
</reference>
<evidence type="ECO:0000256" key="5">
    <source>
        <dbReference type="ARBA" id="ARBA00022839"/>
    </source>
</evidence>
<name>V4QZE5_9HYPH</name>
<dbReference type="STRING" id="631454.N177_2001"/>
<dbReference type="GO" id="GO:0003723">
    <property type="term" value="F:RNA binding"/>
    <property type="evidence" value="ECO:0007669"/>
    <property type="project" value="UniProtKB-KW"/>
</dbReference>
<evidence type="ECO:0000256" key="2">
    <source>
        <dbReference type="ARBA" id="ARBA00022723"/>
    </source>
</evidence>
<keyword evidence="4" id="KW-0862">Zinc</keyword>
<evidence type="ECO:0000313" key="8">
    <source>
        <dbReference type="EMBL" id="ESR25127.1"/>
    </source>
</evidence>
<keyword evidence="5" id="KW-0269">Exonuclease</keyword>
<evidence type="ECO:0000256" key="6">
    <source>
        <dbReference type="ARBA" id="ARBA00022884"/>
    </source>
</evidence>
<evidence type="ECO:0000259" key="7">
    <source>
        <dbReference type="SMART" id="SM00849"/>
    </source>
</evidence>
<keyword evidence="9" id="KW-1185">Reference proteome</keyword>
<dbReference type="RefSeq" id="WP_023432141.1">
    <property type="nucleotide sequence ID" value="NZ_AWXZ01000026.1"/>
</dbReference>
<dbReference type="Gene3D" id="3.40.50.10710">
    <property type="entry name" value="Metallo-hydrolase/oxidoreductase"/>
    <property type="match status" value="1"/>
</dbReference>
<dbReference type="Pfam" id="PF22505">
    <property type="entry name" value="RNase_J_b_CASP"/>
    <property type="match status" value="1"/>
</dbReference>
<dbReference type="InterPro" id="IPR011108">
    <property type="entry name" value="RMMBL"/>
</dbReference>
<dbReference type="Gene3D" id="3.60.15.10">
    <property type="entry name" value="Ribonuclease Z/Hydroxyacylglutathione hydrolase-like"/>
    <property type="match status" value="1"/>
</dbReference>
<feature type="domain" description="Metallo-beta-lactamase" evidence="7">
    <location>
        <begin position="18"/>
        <end position="218"/>
    </location>
</feature>
<evidence type="ECO:0000313" key="9">
    <source>
        <dbReference type="Proteomes" id="UP000017819"/>
    </source>
</evidence>
<dbReference type="GO" id="GO:0046872">
    <property type="term" value="F:metal ion binding"/>
    <property type="evidence" value="ECO:0007669"/>
    <property type="project" value="UniProtKB-KW"/>
</dbReference>
<dbReference type="InterPro" id="IPR055132">
    <property type="entry name" value="RNase_J_b_CASP"/>
</dbReference>
<dbReference type="Pfam" id="PF17770">
    <property type="entry name" value="RNase_J_C"/>
    <property type="match status" value="1"/>
</dbReference>
<dbReference type="SUPFAM" id="SSF56281">
    <property type="entry name" value="Metallo-hydrolase/oxidoreductase"/>
    <property type="match status" value="1"/>
</dbReference>
<gene>
    <name evidence="8" type="ORF">N177_2001</name>
</gene>
<organism evidence="8 9">
    <name type="scientific">Lutibaculum baratangense AMV1</name>
    <dbReference type="NCBI Taxonomy" id="631454"/>
    <lineage>
        <taxon>Bacteria</taxon>
        <taxon>Pseudomonadati</taxon>
        <taxon>Pseudomonadota</taxon>
        <taxon>Alphaproteobacteria</taxon>
        <taxon>Hyphomicrobiales</taxon>
        <taxon>Tepidamorphaceae</taxon>
        <taxon>Lutibaculum</taxon>
    </lineage>
</organism>
<dbReference type="InterPro" id="IPR036866">
    <property type="entry name" value="RibonucZ/Hydroxyglut_hydro"/>
</dbReference>
<dbReference type="PANTHER" id="PTHR43694:SF1">
    <property type="entry name" value="RIBONUCLEASE J"/>
    <property type="match status" value="1"/>
</dbReference>
<dbReference type="OrthoDB" id="9770211at2"/>
<dbReference type="Pfam" id="PF07521">
    <property type="entry name" value="RMMBL"/>
    <property type="match status" value="1"/>
</dbReference>
<dbReference type="InterPro" id="IPR042173">
    <property type="entry name" value="RNase_J_2"/>
</dbReference>
<evidence type="ECO:0000256" key="4">
    <source>
        <dbReference type="ARBA" id="ARBA00022833"/>
    </source>
</evidence>
<dbReference type="PANTHER" id="PTHR43694">
    <property type="entry name" value="RIBONUCLEASE J"/>
    <property type="match status" value="1"/>
</dbReference>
<accession>V4QZE5</accession>
<dbReference type="eggNOG" id="COG0595">
    <property type="taxonomic scope" value="Bacteria"/>
</dbReference>
<dbReference type="Pfam" id="PF00753">
    <property type="entry name" value="Lactamase_B"/>
    <property type="match status" value="1"/>
</dbReference>
<sequence length="555" mass="60388">MATDELVFLPLGGVGEIGMNLGLYGFGRRGRRKWIVVDFGVAFAAEEHLPGVDLILPDIEFLQKERENVEGILITHAHEDHFGALPYLWDRLKVPVYATPFAAGLLAAKLMEEQGATDVPVTVVEIGSRRSFGPFDVEFVPTTHSIPEPTSLIIRTPAGNVLHTADWKIDRDPVIGRPFDPAPFQALGEEGCRAIVCDSTNVLRAGRSQGEGDVAKGLAKVISAAPRRVAVTAFASNVARLRSVAEAAQEAGRTVIVVGRAMKRTIAVARELGFLEGLPQFMGEEHYSRLPRDKVVLLCTGSQGEPRAALTRIARGDHPSISLNAGDTVIYSARMIPGNEREVGSVLNSLVRDGIELVTDEDELVHVSGHPRRDELKDLYGWVRPQAALPVHGEARHLAEHAELARSLGVPEVVTAFNGDMVLLAPGPARIVDEVAAGRLYRDGRVIVPSTAEHVRERRRLSFAGIVTVALAVDDRGDLAADPELSMFGLPELDEEGEPMEDLILDVVEDIWDGLPARRRRDEETVARAVSQGVRNAVQQAWGKKPLCRVLVLPV</sequence>
<dbReference type="InterPro" id="IPR041636">
    <property type="entry name" value="RNase_J_C"/>
</dbReference>
<dbReference type="PATRIC" id="fig|631454.5.peg.1979"/>
<dbReference type="SMART" id="SM00849">
    <property type="entry name" value="Lactamase_B"/>
    <property type="match status" value="1"/>
</dbReference>
<dbReference type="EMBL" id="AWXZ01000026">
    <property type="protein sequence ID" value="ESR25127.1"/>
    <property type="molecule type" value="Genomic_DNA"/>
</dbReference>
<dbReference type="GO" id="GO:0004527">
    <property type="term" value="F:exonuclease activity"/>
    <property type="evidence" value="ECO:0007669"/>
    <property type="project" value="UniProtKB-KW"/>
</dbReference>
<dbReference type="AlphaFoldDB" id="V4QZE5"/>
<evidence type="ECO:0000256" key="3">
    <source>
        <dbReference type="ARBA" id="ARBA00022801"/>
    </source>
</evidence>
<evidence type="ECO:0000256" key="1">
    <source>
        <dbReference type="ARBA" id="ARBA00022722"/>
    </source>
</evidence>
<keyword evidence="1" id="KW-0540">Nuclease</keyword>